<dbReference type="GeneID" id="28832661"/>
<dbReference type="GO" id="GO:0015093">
    <property type="term" value="F:ferrous iron transmembrane transporter activity"/>
    <property type="evidence" value="ECO:0007669"/>
    <property type="project" value="TreeGrafter"/>
</dbReference>
<feature type="transmembrane region" description="Helical" evidence="7">
    <location>
        <begin position="92"/>
        <end position="111"/>
    </location>
</feature>
<keyword evidence="6 7" id="KW-0472">Membrane</keyword>
<evidence type="ECO:0000256" key="6">
    <source>
        <dbReference type="ARBA" id="ARBA00023136"/>
    </source>
</evidence>
<keyword evidence="4 7" id="KW-0812">Transmembrane</keyword>
<dbReference type="OrthoDB" id="4364at2759"/>
<keyword evidence="3" id="KW-0406">Ion transport</keyword>
<comment type="subcellular location">
    <subcellularLocation>
        <location evidence="1">Membrane</location>
        <topology evidence="1">Multi-pass membrane protein</topology>
    </subcellularLocation>
</comment>
<reference evidence="8 9" key="1">
    <citation type="submission" date="2015-10" db="EMBL/GenBank/DDBJ databases">
        <title>Full genome of DAOMC 229536 Phialocephala scopiformis, a fungal endophyte of spruce producing the potent anti-insectan compound rugulosin.</title>
        <authorList>
            <consortium name="DOE Joint Genome Institute"/>
            <person name="Walker A.K."/>
            <person name="Frasz S.L."/>
            <person name="Seifert K.A."/>
            <person name="Miller J.D."/>
            <person name="Mondo S.J."/>
            <person name="Labutti K."/>
            <person name="Lipzen A."/>
            <person name="Dockter R."/>
            <person name="Kennedy M."/>
            <person name="Grigoriev I.V."/>
            <person name="Spatafora J.W."/>
        </authorList>
    </citation>
    <scope>NUCLEOTIDE SEQUENCE [LARGE SCALE GENOMIC DNA]</scope>
    <source>
        <strain evidence="8 9">CBS 120377</strain>
    </source>
</reference>
<dbReference type="RefSeq" id="XP_018066951.1">
    <property type="nucleotide sequence ID" value="XM_018222935.1"/>
</dbReference>
<evidence type="ECO:0000256" key="4">
    <source>
        <dbReference type="ARBA" id="ARBA00022692"/>
    </source>
</evidence>
<dbReference type="InterPro" id="IPR004923">
    <property type="entry name" value="FTR1/Fip1/EfeU"/>
</dbReference>
<dbReference type="AlphaFoldDB" id="A0A194WX86"/>
<dbReference type="PANTHER" id="PTHR31632">
    <property type="entry name" value="IRON TRANSPORTER FTH1"/>
    <property type="match status" value="1"/>
</dbReference>
<evidence type="ECO:0000256" key="1">
    <source>
        <dbReference type="ARBA" id="ARBA00004141"/>
    </source>
</evidence>
<keyword evidence="3" id="KW-0408">Iron</keyword>
<dbReference type="GO" id="GO:0033573">
    <property type="term" value="C:high-affinity iron permease complex"/>
    <property type="evidence" value="ECO:0007669"/>
    <property type="project" value="InterPro"/>
</dbReference>
<comment type="similarity">
    <text evidence="2">Belongs to the oxidase-dependent Fe transporter (OFeT) (TC 9.A.10.1) family.</text>
</comment>
<evidence type="ECO:0000313" key="8">
    <source>
        <dbReference type="EMBL" id="KUJ12596.1"/>
    </source>
</evidence>
<dbReference type="EMBL" id="KQ947424">
    <property type="protein sequence ID" value="KUJ12596.1"/>
    <property type="molecule type" value="Genomic_DNA"/>
</dbReference>
<feature type="transmembrane region" description="Helical" evidence="7">
    <location>
        <begin position="204"/>
        <end position="225"/>
    </location>
</feature>
<evidence type="ECO:0000313" key="9">
    <source>
        <dbReference type="Proteomes" id="UP000070700"/>
    </source>
</evidence>
<feature type="transmembrane region" description="Helical" evidence="7">
    <location>
        <begin position="177"/>
        <end position="197"/>
    </location>
</feature>
<feature type="transmembrane region" description="Helical" evidence="7">
    <location>
        <begin position="6"/>
        <end position="31"/>
    </location>
</feature>
<keyword evidence="5 7" id="KW-1133">Transmembrane helix</keyword>
<sequence>MHKYFALTIFFIVFRECIEAIIIISTLLSLLKQSLGQPGQDRRIHCRIVKQLWAGVVAGIVLSIIIGVTFAVIFHRFGKNLWAKAEDLWEGIFYAIATFFITIMGLGFLRLNKSQEKWRVKISKALVDQKRKKGVWAWLGSWAARYVMFVVPLMTVVREGVECVVFVGGVSLGSPASSYPLPFLAGLLAAVAIGFLMYKGGNRLSIQIFLIISTSFLYLIAAGMLSKSVWSLQYQHFQKKVGSDVAEAGDGPGSYDVRQTVWHVDCCNPETGRGWDVFNALLGWQNTATYGSVIVYNVYWLFIILLVGSLLYEERWGPLPLKTKILGFLLRVPVLKIYVRHKMKANIGHQEADDLVRQVQEHLREVHEGQQGSEDIFVAQESVGGEMFEMEERRGVTLTEESVARI</sequence>
<gene>
    <name evidence="8" type="ORF">LY89DRAFT_785917</name>
</gene>
<dbReference type="PANTHER" id="PTHR31632:SF2">
    <property type="entry name" value="PLASMA MEMBRANE IRON PERMEASE"/>
    <property type="match status" value="1"/>
</dbReference>
<keyword evidence="3" id="KW-0410">Iron transport</keyword>
<evidence type="ECO:0000256" key="5">
    <source>
        <dbReference type="ARBA" id="ARBA00022989"/>
    </source>
</evidence>
<feature type="transmembrane region" description="Helical" evidence="7">
    <location>
        <begin position="135"/>
        <end position="157"/>
    </location>
</feature>
<keyword evidence="3" id="KW-0813">Transport</keyword>
<accession>A0A194WX86</accession>
<evidence type="ECO:0000256" key="2">
    <source>
        <dbReference type="ARBA" id="ARBA00008333"/>
    </source>
</evidence>
<dbReference type="Proteomes" id="UP000070700">
    <property type="component" value="Unassembled WGS sequence"/>
</dbReference>
<keyword evidence="9" id="KW-1185">Reference proteome</keyword>
<organism evidence="8 9">
    <name type="scientific">Mollisia scopiformis</name>
    <name type="common">Conifer needle endophyte fungus</name>
    <name type="synonym">Phialocephala scopiformis</name>
    <dbReference type="NCBI Taxonomy" id="149040"/>
    <lineage>
        <taxon>Eukaryota</taxon>
        <taxon>Fungi</taxon>
        <taxon>Dikarya</taxon>
        <taxon>Ascomycota</taxon>
        <taxon>Pezizomycotina</taxon>
        <taxon>Leotiomycetes</taxon>
        <taxon>Helotiales</taxon>
        <taxon>Mollisiaceae</taxon>
        <taxon>Mollisia</taxon>
    </lineage>
</organism>
<feature type="transmembrane region" description="Helical" evidence="7">
    <location>
        <begin position="293"/>
        <end position="312"/>
    </location>
</feature>
<dbReference type="InParanoid" id="A0A194WX86"/>
<proteinExistence type="inferred from homology"/>
<evidence type="ECO:0000256" key="3">
    <source>
        <dbReference type="ARBA" id="ARBA00022496"/>
    </source>
</evidence>
<name>A0A194WX86_MOLSC</name>
<dbReference type="FunCoup" id="A0A194WX86">
    <property type="interactions" value="87"/>
</dbReference>
<dbReference type="Pfam" id="PF03239">
    <property type="entry name" value="FTR1"/>
    <property type="match status" value="1"/>
</dbReference>
<evidence type="ECO:0000256" key="7">
    <source>
        <dbReference type="SAM" id="Phobius"/>
    </source>
</evidence>
<dbReference type="KEGG" id="psco:LY89DRAFT_785917"/>
<feature type="transmembrane region" description="Helical" evidence="7">
    <location>
        <begin position="52"/>
        <end position="72"/>
    </location>
</feature>
<protein>
    <submittedName>
        <fullName evidence="8">High-affinity iron transporter</fullName>
    </submittedName>
</protein>